<protein>
    <recommendedName>
        <fullName evidence="3">AbrB family transcriptional regulator</fullName>
    </recommendedName>
</protein>
<gene>
    <name evidence="1" type="ORF">DLD82_11150</name>
</gene>
<keyword evidence="2" id="KW-1185">Reference proteome</keyword>
<accession>A0A2V2N083</accession>
<sequence length="79" mass="9131">METVISEDKDLIVPREIWREADFSPGDHVMISVVDGKIVIIPEKNTIVAKFKALAEKVQINDYQSDEQYDLELQERLDL</sequence>
<dbReference type="SUPFAM" id="SSF89447">
    <property type="entry name" value="AbrB/MazE/MraZ-like"/>
    <property type="match status" value="1"/>
</dbReference>
<dbReference type="GeneID" id="97610179"/>
<dbReference type="OrthoDB" id="115814at2157"/>
<name>A0A2V2N083_9EURY</name>
<dbReference type="Proteomes" id="UP000245934">
    <property type="component" value="Unassembled WGS sequence"/>
</dbReference>
<comment type="caution">
    <text evidence="1">The sequence shown here is derived from an EMBL/GenBank/DDBJ whole genome shotgun (WGS) entry which is preliminary data.</text>
</comment>
<reference evidence="1 2" key="1">
    <citation type="submission" date="2018-05" db="EMBL/GenBank/DDBJ databases">
        <title>Draft genome of Methanospirillum stamsii Pt1.</title>
        <authorList>
            <person name="Dueholm M.S."/>
            <person name="Nielsen P.H."/>
            <person name="Bakmann L.F."/>
            <person name="Otzen D.E."/>
        </authorList>
    </citation>
    <scope>NUCLEOTIDE SEQUENCE [LARGE SCALE GENOMIC DNA]</scope>
    <source>
        <strain evidence="1 2">Pt1</strain>
    </source>
</reference>
<dbReference type="EMBL" id="QGMZ01000021">
    <property type="protein sequence ID" value="PWR73129.1"/>
    <property type="molecule type" value="Genomic_DNA"/>
</dbReference>
<dbReference type="Gene3D" id="2.10.260.10">
    <property type="match status" value="1"/>
</dbReference>
<evidence type="ECO:0000313" key="1">
    <source>
        <dbReference type="EMBL" id="PWR73129.1"/>
    </source>
</evidence>
<dbReference type="InterPro" id="IPR037914">
    <property type="entry name" value="SpoVT-AbrB_sf"/>
</dbReference>
<organism evidence="1 2">
    <name type="scientific">Methanospirillum stamsii</name>
    <dbReference type="NCBI Taxonomy" id="1277351"/>
    <lineage>
        <taxon>Archaea</taxon>
        <taxon>Methanobacteriati</taxon>
        <taxon>Methanobacteriota</taxon>
        <taxon>Stenosarchaea group</taxon>
        <taxon>Methanomicrobia</taxon>
        <taxon>Methanomicrobiales</taxon>
        <taxon>Methanospirillaceae</taxon>
        <taxon>Methanospirillum</taxon>
    </lineage>
</organism>
<evidence type="ECO:0000313" key="2">
    <source>
        <dbReference type="Proteomes" id="UP000245934"/>
    </source>
</evidence>
<dbReference type="RefSeq" id="WP_109941204.1">
    <property type="nucleotide sequence ID" value="NZ_CP176366.1"/>
</dbReference>
<proteinExistence type="predicted"/>
<evidence type="ECO:0008006" key="3">
    <source>
        <dbReference type="Google" id="ProtNLM"/>
    </source>
</evidence>
<dbReference type="AlphaFoldDB" id="A0A2V2N083"/>